<keyword evidence="1" id="KW-1133">Transmembrane helix</keyword>
<dbReference type="STRING" id="694270.A0A395TAK5"/>
<keyword evidence="4" id="KW-1185">Reference proteome</keyword>
<feature type="chain" id="PRO_5017177457" evidence="2">
    <location>
        <begin position="19"/>
        <end position="262"/>
    </location>
</feature>
<dbReference type="AlphaFoldDB" id="A0A395TAK5"/>
<reference evidence="3 4" key="1">
    <citation type="journal article" date="2018" name="PLoS Pathog.">
        <title>Evolution of structural diversity of trichothecenes, a family of toxins produced by plant pathogenic and entomopathogenic fungi.</title>
        <authorList>
            <person name="Proctor R.H."/>
            <person name="McCormick S.P."/>
            <person name="Kim H.S."/>
            <person name="Cardoza R.E."/>
            <person name="Stanley A.M."/>
            <person name="Lindo L."/>
            <person name="Kelly A."/>
            <person name="Brown D.W."/>
            <person name="Lee T."/>
            <person name="Vaughan M.M."/>
            <person name="Alexander N.J."/>
            <person name="Busman M."/>
            <person name="Gutierrez S."/>
        </authorList>
    </citation>
    <scope>NUCLEOTIDE SEQUENCE [LARGE SCALE GENOMIC DNA]</scope>
    <source>
        <strain evidence="3 4">NRRL 20695</strain>
    </source>
</reference>
<organism evidence="3 4">
    <name type="scientific">Fusarium longipes</name>
    <dbReference type="NCBI Taxonomy" id="694270"/>
    <lineage>
        <taxon>Eukaryota</taxon>
        <taxon>Fungi</taxon>
        <taxon>Dikarya</taxon>
        <taxon>Ascomycota</taxon>
        <taxon>Pezizomycotina</taxon>
        <taxon>Sordariomycetes</taxon>
        <taxon>Hypocreomycetidae</taxon>
        <taxon>Hypocreales</taxon>
        <taxon>Nectriaceae</taxon>
        <taxon>Fusarium</taxon>
    </lineage>
</organism>
<evidence type="ECO:0000256" key="1">
    <source>
        <dbReference type="SAM" id="Phobius"/>
    </source>
</evidence>
<dbReference type="Proteomes" id="UP000266234">
    <property type="component" value="Unassembled WGS sequence"/>
</dbReference>
<proteinExistence type="predicted"/>
<keyword evidence="1" id="KW-0812">Transmembrane</keyword>
<name>A0A395TAK5_9HYPO</name>
<evidence type="ECO:0000256" key="2">
    <source>
        <dbReference type="SAM" id="SignalP"/>
    </source>
</evidence>
<keyword evidence="1" id="KW-0472">Membrane</keyword>
<accession>A0A395TAK5</accession>
<feature type="transmembrane region" description="Helical" evidence="1">
    <location>
        <begin position="188"/>
        <end position="211"/>
    </location>
</feature>
<evidence type="ECO:0000313" key="3">
    <source>
        <dbReference type="EMBL" id="RGP81342.1"/>
    </source>
</evidence>
<dbReference type="EMBL" id="PXOG01000011">
    <property type="protein sequence ID" value="RGP81342.1"/>
    <property type="molecule type" value="Genomic_DNA"/>
</dbReference>
<dbReference type="OrthoDB" id="5058486at2759"/>
<gene>
    <name evidence="3" type="ORF">FLONG3_486</name>
</gene>
<keyword evidence="2" id="KW-0732">Signal</keyword>
<evidence type="ECO:0000313" key="4">
    <source>
        <dbReference type="Proteomes" id="UP000266234"/>
    </source>
</evidence>
<protein>
    <submittedName>
        <fullName evidence="3">Uncharacterized protein</fullName>
    </submittedName>
</protein>
<sequence length="262" mass="28701">MSLIMIISIIFTLFGTLASCGSKFIDPPNADPEKANYDNNRRYVVGEKVKVKWETDLDNFALYLLQSPSRDDEYRFLGSSLTEWEAVYDILEKAENGEDAMYYFDIYDRNKMRTVVSSEWFNVTAPKPEKTKIVIGPGSTVTVSQAISASQNTILTESTTIDPEARRTLVMDEGTESSSESGMSRGEMAGAGVGGAIGGILIIGGFGWLIWRRVAKGKVNKDIPVVVQQQEQVAVPKAELPGDCKACPSNYATSPTGLYEAP</sequence>
<comment type="caution">
    <text evidence="3">The sequence shown here is derived from an EMBL/GenBank/DDBJ whole genome shotgun (WGS) entry which is preliminary data.</text>
</comment>
<feature type="signal peptide" evidence="2">
    <location>
        <begin position="1"/>
        <end position="18"/>
    </location>
</feature>